<evidence type="ECO:0000256" key="6">
    <source>
        <dbReference type="HAMAP-Rule" id="MF_01844"/>
    </source>
</evidence>
<comment type="function">
    <text evidence="6">Na(+)/H(+) antiporter that extrudes sodium in exchange for external protons.</text>
</comment>
<comment type="subcellular location">
    <subcellularLocation>
        <location evidence="1">Cell inner membrane</location>
        <topology evidence="1">Multi-pass membrane protein</topology>
    </subcellularLocation>
    <subcellularLocation>
        <location evidence="6">Cell membrane</location>
        <topology evidence="6">Multi-pass membrane protein</topology>
    </subcellularLocation>
</comment>
<evidence type="ECO:0000256" key="1">
    <source>
        <dbReference type="ARBA" id="ARBA00004429"/>
    </source>
</evidence>
<feature type="transmembrane region" description="Helical" evidence="6">
    <location>
        <begin position="255"/>
        <end position="276"/>
    </location>
</feature>
<dbReference type="GO" id="GO:0006885">
    <property type="term" value="P:regulation of pH"/>
    <property type="evidence" value="ECO:0007669"/>
    <property type="project" value="UniProtKB-UniRule"/>
</dbReference>
<keyword evidence="6" id="KW-0406">Ion transport</keyword>
<keyword evidence="4 6" id="KW-1133">Transmembrane helix</keyword>
<keyword evidence="8" id="KW-1185">Reference proteome</keyword>
<dbReference type="AlphaFoldDB" id="A0A8J7LZD7"/>
<dbReference type="RefSeq" id="WP_199022991.1">
    <property type="nucleotide sequence ID" value="NZ_JAELVR010000001.1"/>
</dbReference>
<evidence type="ECO:0000256" key="3">
    <source>
        <dbReference type="ARBA" id="ARBA00022692"/>
    </source>
</evidence>
<feature type="transmembrane region" description="Helical" evidence="6">
    <location>
        <begin position="60"/>
        <end position="78"/>
    </location>
</feature>
<evidence type="ECO:0000313" key="7">
    <source>
        <dbReference type="EMBL" id="MBJ6370226.1"/>
    </source>
</evidence>
<feature type="transmembrane region" description="Helical" evidence="6">
    <location>
        <begin position="288"/>
        <end position="312"/>
    </location>
</feature>
<dbReference type="Gene3D" id="1.20.1530.10">
    <property type="entry name" value="Na+/H+ antiporter like domain"/>
    <property type="match status" value="1"/>
</dbReference>
<dbReference type="GO" id="GO:0015385">
    <property type="term" value="F:sodium:proton antiporter activity"/>
    <property type="evidence" value="ECO:0007669"/>
    <property type="project" value="UniProtKB-UniRule"/>
</dbReference>
<dbReference type="Pfam" id="PF06965">
    <property type="entry name" value="Na_H_antiport_1"/>
    <property type="match status" value="1"/>
</dbReference>
<keyword evidence="6" id="KW-0813">Transport</keyword>
<comment type="catalytic activity">
    <reaction evidence="6">
        <text>Na(+)(in) + 2 H(+)(out) = Na(+)(out) + 2 H(+)(in)</text>
        <dbReference type="Rhea" id="RHEA:29251"/>
        <dbReference type="ChEBI" id="CHEBI:15378"/>
        <dbReference type="ChEBI" id="CHEBI:29101"/>
    </reaction>
</comment>
<dbReference type="NCBIfam" id="NF007111">
    <property type="entry name" value="PRK09560.1"/>
    <property type="match status" value="1"/>
</dbReference>
<feature type="transmembrane region" description="Helical" evidence="6">
    <location>
        <begin position="362"/>
        <end position="382"/>
    </location>
</feature>
<comment type="similarity">
    <text evidence="6">Belongs to the NhaA Na(+)/H(+) (TC 2.A.33) antiporter family.</text>
</comment>
<accession>A0A8J7LZD7</accession>
<feature type="transmembrane region" description="Helical" evidence="6">
    <location>
        <begin position="324"/>
        <end position="350"/>
    </location>
</feature>
<feature type="transmembrane region" description="Helical" evidence="6">
    <location>
        <begin position="126"/>
        <end position="144"/>
    </location>
</feature>
<feature type="transmembrane region" description="Helical" evidence="6">
    <location>
        <begin position="183"/>
        <end position="202"/>
    </location>
</feature>
<keyword evidence="5 6" id="KW-0472">Membrane</keyword>
<proteinExistence type="inferred from homology"/>
<feature type="transmembrane region" description="Helical" evidence="6">
    <location>
        <begin position="156"/>
        <end position="177"/>
    </location>
</feature>
<dbReference type="HAMAP" id="MF_01844">
    <property type="entry name" value="NhaA"/>
    <property type="match status" value="1"/>
</dbReference>
<dbReference type="PANTHER" id="PTHR30341">
    <property type="entry name" value="SODIUM ION/PROTON ANTIPORTER NHAA-RELATED"/>
    <property type="match status" value="1"/>
</dbReference>
<evidence type="ECO:0000313" key="8">
    <source>
        <dbReference type="Proteomes" id="UP000619079"/>
    </source>
</evidence>
<dbReference type="NCBIfam" id="TIGR00773">
    <property type="entry name" value="NhaA"/>
    <property type="match status" value="1"/>
</dbReference>
<keyword evidence="2 6" id="KW-1003">Cell membrane</keyword>
<protein>
    <recommendedName>
        <fullName evidence="6">Na(+)/H(+) antiporter NhaA</fullName>
    </recommendedName>
    <alternativeName>
        <fullName evidence="6">Sodium/proton antiporter NhaA</fullName>
    </alternativeName>
</protein>
<evidence type="ECO:0000256" key="2">
    <source>
        <dbReference type="ARBA" id="ARBA00022475"/>
    </source>
</evidence>
<feature type="transmembrane region" description="Helical" evidence="6">
    <location>
        <begin position="18"/>
        <end position="40"/>
    </location>
</feature>
<dbReference type="EMBL" id="JAELVR010000001">
    <property type="protein sequence ID" value="MBJ6370226.1"/>
    <property type="molecule type" value="Genomic_DNA"/>
</dbReference>
<feature type="transmembrane region" description="Helical" evidence="6">
    <location>
        <begin position="214"/>
        <end position="235"/>
    </location>
</feature>
<keyword evidence="3 6" id="KW-0812">Transmembrane</keyword>
<keyword evidence="6" id="KW-0739">Sodium transport</keyword>
<keyword evidence="6" id="KW-0050">Antiport</keyword>
<dbReference type="InterPro" id="IPR004670">
    <property type="entry name" value="NhaA"/>
</dbReference>
<sequence>MLLRAIDKFFSHEASGGILLMAAAVAAMIVANSSLAVYYQDVLGSIVSVQVNGEGLEKPLILWINDGLMAIFFFLIGLELKRELMEGKLKNPRDVVLPGVAAIGGMALPALVFAYFNWGLPSIDGWAIPAATDIAFALGILALVGNRAPVSLKVFLLTLAILDDLGAIIIIALFYTANLKVDYLLLALLPLAGLIWLNLKGAHRIAPAILLGTIMWYFVLKSGVHATLAGVVTAFCIPLKDKWGKSPLHSLEHALAPYVLYLIIPIFAFANAGVVLQGMTLDSLMQPLPLGIALGLLIGKQVGVFGLTVLMVKTGLARLPAGANYLHIYGIACLAGVGFTMSLFIGGLSFSDAAMMNQVRAGVLSGSIVSGLLGYSALMLAARLEPRNAMAPAQ</sequence>
<feature type="transmembrane region" description="Helical" evidence="6">
    <location>
        <begin position="99"/>
        <end position="120"/>
    </location>
</feature>
<reference evidence="7" key="1">
    <citation type="submission" date="2020-12" db="EMBL/GenBank/DDBJ databases">
        <title>Sedimentitalea sp. nov., isolated from sand in Incheon.</title>
        <authorList>
            <person name="Kim W."/>
        </authorList>
    </citation>
    <scope>NUCLEOTIDE SEQUENCE</scope>
    <source>
        <strain evidence="7">CAU 1593</strain>
    </source>
</reference>
<name>A0A8J7LZD7_9RHOB</name>
<dbReference type="Proteomes" id="UP000619079">
    <property type="component" value="Unassembled WGS sequence"/>
</dbReference>
<dbReference type="GO" id="GO:0005886">
    <property type="term" value="C:plasma membrane"/>
    <property type="evidence" value="ECO:0007669"/>
    <property type="project" value="UniProtKB-SubCell"/>
</dbReference>
<comment type="caution">
    <text evidence="7">The sequence shown here is derived from an EMBL/GenBank/DDBJ whole genome shotgun (WGS) entry which is preliminary data.</text>
</comment>
<dbReference type="PANTHER" id="PTHR30341:SF0">
    <property type="entry name" value="NA(+)_H(+) ANTIPORTER NHAA"/>
    <property type="match status" value="1"/>
</dbReference>
<gene>
    <name evidence="6 7" type="primary">nhaA</name>
    <name evidence="7" type="ORF">JF290_01695</name>
</gene>
<evidence type="ECO:0000256" key="4">
    <source>
        <dbReference type="ARBA" id="ARBA00022989"/>
    </source>
</evidence>
<dbReference type="NCBIfam" id="NF007112">
    <property type="entry name" value="PRK09561.1"/>
    <property type="match status" value="1"/>
</dbReference>
<evidence type="ECO:0000256" key="5">
    <source>
        <dbReference type="ARBA" id="ARBA00023136"/>
    </source>
</evidence>
<dbReference type="InterPro" id="IPR023171">
    <property type="entry name" value="Na/H_antiporter_dom_sf"/>
</dbReference>
<organism evidence="7 8">
    <name type="scientific">Sedimentitalea arenosa</name>
    <dbReference type="NCBI Taxonomy" id="2798803"/>
    <lineage>
        <taxon>Bacteria</taxon>
        <taxon>Pseudomonadati</taxon>
        <taxon>Pseudomonadota</taxon>
        <taxon>Alphaproteobacteria</taxon>
        <taxon>Rhodobacterales</taxon>
        <taxon>Paracoccaceae</taxon>
        <taxon>Sedimentitalea</taxon>
    </lineage>
</organism>
<keyword evidence="6" id="KW-0915">Sodium</keyword>